<dbReference type="AlphaFoldDB" id="A0A1A0HIB8"/>
<organism evidence="1 2">
    <name type="scientific">Metschnikowia bicuspidata var. bicuspidata NRRL YB-4993</name>
    <dbReference type="NCBI Taxonomy" id="869754"/>
    <lineage>
        <taxon>Eukaryota</taxon>
        <taxon>Fungi</taxon>
        <taxon>Dikarya</taxon>
        <taxon>Ascomycota</taxon>
        <taxon>Saccharomycotina</taxon>
        <taxon>Pichiomycetes</taxon>
        <taxon>Metschnikowiaceae</taxon>
        <taxon>Metschnikowia</taxon>
    </lineage>
</organism>
<evidence type="ECO:0000313" key="2">
    <source>
        <dbReference type="Proteomes" id="UP000092555"/>
    </source>
</evidence>
<comment type="caution">
    <text evidence="1">The sequence shown here is derived from an EMBL/GenBank/DDBJ whole genome shotgun (WGS) entry which is preliminary data.</text>
</comment>
<accession>A0A1A0HIB8</accession>
<keyword evidence="2" id="KW-1185">Reference proteome</keyword>
<reference evidence="1 2" key="1">
    <citation type="submission" date="2016-05" db="EMBL/GenBank/DDBJ databases">
        <title>Comparative genomics of biotechnologically important yeasts.</title>
        <authorList>
            <consortium name="DOE Joint Genome Institute"/>
            <person name="Riley R."/>
            <person name="Haridas S."/>
            <person name="Wolfe K.H."/>
            <person name="Lopes M.R."/>
            <person name="Hittinger C.T."/>
            <person name="Goker M."/>
            <person name="Salamov A."/>
            <person name="Wisecaver J."/>
            <person name="Long T.M."/>
            <person name="Aerts A.L."/>
            <person name="Barry K."/>
            <person name="Choi C."/>
            <person name="Clum A."/>
            <person name="Coughlan A.Y."/>
            <person name="Deshpande S."/>
            <person name="Douglass A.P."/>
            <person name="Hanson S.J."/>
            <person name="Klenk H.-P."/>
            <person name="LaButti K."/>
            <person name="Lapidus A."/>
            <person name="Lindquist E."/>
            <person name="Lipzen A."/>
            <person name="Meier-kolthoff J.P."/>
            <person name="Ohm R.A."/>
            <person name="Otillar R.P."/>
            <person name="Pangilinan J."/>
            <person name="Peng Y."/>
            <person name="Rokas A."/>
            <person name="Rosa C.A."/>
            <person name="Scheuner C."/>
            <person name="Sibirny A.A."/>
            <person name="Slot J.C."/>
            <person name="Stielow J.B."/>
            <person name="Sun H."/>
            <person name="Kurtzman C.P."/>
            <person name="Blackwell M."/>
            <person name="Grigoriev I.V."/>
            <person name="Jeffries T.W."/>
        </authorList>
    </citation>
    <scope>NUCLEOTIDE SEQUENCE [LARGE SCALE GENOMIC DNA]</scope>
    <source>
        <strain evidence="1 2">NRRL YB-4993</strain>
    </source>
</reference>
<dbReference type="Proteomes" id="UP000092555">
    <property type="component" value="Unassembled WGS sequence"/>
</dbReference>
<dbReference type="EMBL" id="LXTC01000001">
    <property type="protein sequence ID" value="OBA23750.1"/>
    <property type="molecule type" value="Genomic_DNA"/>
</dbReference>
<protein>
    <submittedName>
        <fullName evidence="1">Uncharacterized protein</fullName>
    </submittedName>
</protein>
<dbReference type="GeneID" id="30026911"/>
<evidence type="ECO:0000313" key="1">
    <source>
        <dbReference type="EMBL" id="OBA23750.1"/>
    </source>
</evidence>
<dbReference type="RefSeq" id="XP_018714231.1">
    <property type="nucleotide sequence ID" value="XM_018853935.1"/>
</dbReference>
<name>A0A1A0HIB8_9ASCO</name>
<sequence length="206" mass="23089">MRKRKRVGGGMTPGYNEYYKEPSRVLIEGHVPGAGTRSSTWAYNHKLHQAGCPVIAGPKAHFSGSRHITEYAFIPRTRHDPGASALVFCISCFSYIAVRYDSTAQTPLQHPADPVSIPNYRHSQLYQDKTSDQRARLYNGHKGAARPSASYEYTANRQLVFWYIQRPGETEQAPCHVNSLNRVFQYIILGAAYGDSRPLENKASSV</sequence>
<gene>
    <name evidence="1" type="ORF">METBIDRAFT_112224</name>
</gene>
<proteinExistence type="predicted"/>